<dbReference type="PANTHER" id="PTHR45783">
    <property type="entry name" value="KINESIN LIGHT CHAIN"/>
    <property type="match status" value="1"/>
</dbReference>
<dbReference type="PANTHER" id="PTHR45783:SF3">
    <property type="entry name" value="KINESIN LIGHT CHAIN"/>
    <property type="match status" value="1"/>
</dbReference>
<evidence type="ECO:0000313" key="5">
    <source>
        <dbReference type="EMBL" id="CZS92390.1"/>
    </source>
</evidence>
<protein>
    <recommendedName>
        <fullName evidence="7">Kinesin light chain</fullName>
    </recommendedName>
</protein>
<dbReference type="SUPFAM" id="SSF48452">
    <property type="entry name" value="TPR-like"/>
    <property type="match status" value="1"/>
</dbReference>
<reference evidence="6" key="1">
    <citation type="submission" date="2016-03" db="EMBL/GenBank/DDBJ databases">
        <authorList>
            <person name="Guldener U."/>
        </authorList>
    </citation>
    <scope>NUCLEOTIDE SEQUENCE [LARGE SCALE GENOMIC DNA]</scope>
    <source>
        <strain evidence="6">04CH-RAC-A.6.1</strain>
    </source>
</reference>
<proteinExistence type="predicted"/>
<accession>A0A1E1K3E1</accession>
<organism evidence="5 6">
    <name type="scientific">Rhynchosporium agropyri</name>
    <dbReference type="NCBI Taxonomy" id="914238"/>
    <lineage>
        <taxon>Eukaryota</taxon>
        <taxon>Fungi</taxon>
        <taxon>Dikarya</taxon>
        <taxon>Ascomycota</taxon>
        <taxon>Pezizomycotina</taxon>
        <taxon>Leotiomycetes</taxon>
        <taxon>Helotiales</taxon>
        <taxon>Ploettnerulaceae</taxon>
        <taxon>Rhynchosporium</taxon>
    </lineage>
</organism>
<evidence type="ECO:0000256" key="4">
    <source>
        <dbReference type="ARBA" id="ARBA00022803"/>
    </source>
</evidence>
<keyword evidence="6" id="KW-1185">Reference proteome</keyword>
<dbReference type="InterPro" id="IPR002151">
    <property type="entry name" value="Kinesin_light"/>
</dbReference>
<evidence type="ECO:0000313" key="6">
    <source>
        <dbReference type="Proteomes" id="UP000178912"/>
    </source>
</evidence>
<comment type="subcellular location">
    <subcellularLocation>
        <location evidence="1">Cytoplasm</location>
    </subcellularLocation>
</comment>
<evidence type="ECO:0000256" key="3">
    <source>
        <dbReference type="ARBA" id="ARBA00022737"/>
    </source>
</evidence>
<dbReference type="InterPro" id="IPR011990">
    <property type="entry name" value="TPR-like_helical_dom_sf"/>
</dbReference>
<gene>
    <name evidence="5" type="ORF">RAG0_02819</name>
</gene>
<dbReference type="Gene3D" id="1.25.40.10">
    <property type="entry name" value="Tetratricopeptide repeat domain"/>
    <property type="match status" value="1"/>
</dbReference>
<dbReference type="EMBL" id="FJUX01000012">
    <property type="protein sequence ID" value="CZS92390.1"/>
    <property type="molecule type" value="Genomic_DNA"/>
</dbReference>
<evidence type="ECO:0000256" key="2">
    <source>
        <dbReference type="ARBA" id="ARBA00022490"/>
    </source>
</evidence>
<keyword evidence="4" id="KW-0802">TPR repeat</keyword>
<dbReference type="GO" id="GO:0005871">
    <property type="term" value="C:kinesin complex"/>
    <property type="evidence" value="ECO:0007669"/>
    <property type="project" value="InterPro"/>
</dbReference>
<dbReference type="GO" id="GO:0005737">
    <property type="term" value="C:cytoplasm"/>
    <property type="evidence" value="ECO:0007669"/>
    <property type="project" value="UniProtKB-SubCell"/>
</dbReference>
<dbReference type="OrthoDB" id="3557990at2759"/>
<evidence type="ECO:0000256" key="1">
    <source>
        <dbReference type="ARBA" id="ARBA00004496"/>
    </source>
</evidence>
<dbReference type="GO" id="GO:0007018">
    <property type="term" value="P:microtubule-based movement"/>
    <property type="evidence" value="ECO:0007669"/>
    <property type="project" value="TreeGrafter"/>
</dbReference>
<dbReference type="GO" id="GO:0019894">
    <property type="term" value="F:kinesin binding"/>
    <property type="evidence" value="ECO:0007669"/>
    <property type="project" value="TreeGrafter"/>
</dbReference>
<dbReference type="Pfam" id="PF13374">
    <property type="entry name" value="TPR_10"/>
    <property type="match status" value="2"/>
</dbReference>
<dbReference type="Proteomes" id="UP000178912">
    <property type="component" value="Unassembled WGS sequence"/>
</dbReference>
<name>A0A1E1K3E1_9HELO</name>
<keyword evidence="2" id="KW-0963">Cytoplasm</keyword>
<sequence length="134" mass="15024">MGKAIKTVSKAFPDGGYSNWKTCRYGAAETGSQESLAIRRQHLRNDDERITASIWMLALVLSYQGNHADAEALNRQTLVIKEGVLGKTHPDTLTSVYCLAHVPRNRREYDKASKLYERARTGYRLSLGPDHSTT</sequence>
<evidence type="ECO:0008006" key="7">
    <source>
        <dbReference type="Google" id="ProtNLM"/>
    </source>
</evidence>
<dbReference type="AlphaFoldDB" id="A0A1E1K3E1"/>
<keyword evidence="3" id="KW-0677">Repeat</keyword>